<dbReference type="AlphaFoldDB" id="A0A4S8J9I3"/>
<gene>
    <name evidence="1" type="ORF">C4D60_Mb03t05700</name>
</gene>
<sequence>MLDDGRFPVDFNGKCSLLTLTSSFTTSPIIYSKKLLAGSEGSDCSSLQDHDGIKAVCDDFDGATSAANGLPSG</sequence>
<comment type="caution">
    <text evidence="1">The sequence shown here is derived from an EMBL/GenBank/DDBJ whole genome shotgun (WGS) entry which is preliminary data.</text>
</comment>
<proteinExistence type="predicted"/>
<accession>A0A4S8J9I3</accession>
<dbReference type="Proteomes" id="UP000317650">
    <property type="component" value="Chromosome 3"/>
</dbReference>
<keyword evidence="2" id="KW-1185">Reference proteome</keyword>
<protein>
    <submittedName>
        <fullName evidence="1">Uncharacterized protein</fullName>
    </submittedName>
</protein>
<reference evidence="1 2" key="1">
    <citation type="journal article" date="2019" name="Nat. Plants">
        <title>Genome sequencing of Musa balbisiana reveals subgenome evolution and function divergence in polyploid bananas.</title>
        <authorList>
            <person name="Yao X."/>
        </authorList>
    </citation>
    <scope>NUCLEOTIDE SEQUENCE [LARGE SCALE GENOMIC DNA]</scope>
    <source>
        <strain evidence="2">cv. DH-PKW</strain>
        <tissue evidence="1">Leaves</tissue>
    </source>
</reference>
<name>A0A4S8J9I3_MUSBA</name>
<evidence type="ECO:0000313" key="2">
    <source>
        <dbReference type="Proteomes" id="UP000317650"/>
    </source>
</evidence>
<dbReference type="EMBL" id="PYDT01000006">
    <property type="protein sequence ID" value="THU57644.1"/>
    <property type="molecule type" value="Genomic_DNA"/>
</dbReference>
<organism evidence="1 2">
    <name type="scientific">Musa balbisiana</name>
    <name type="common">Banana</name>
    <dbReference type="NCBI Taxonomy" id="52838"/>
    <lineage>
        <taxon>Eukaryota</taxon>
        <taxon>Viridiplantae</taxon>
        <taxon>Streptophyta</taxon>
        <taxon>Embryophyta</taxon>
        <taxon>Tracheophyta</taxon>
        <taxon>Spermatophyta</taxon>
        <taxon>Magnoliopsida</taxon>
        <taxon>Liliopsida</taxon>
        <taxon>Zingiberales</taxon>
        <taxon>Musaceae</taxon>
        <taxon>Musa</taxon>
    </lineage>
</organism>
<evidence type="ECO:0000313" key="1">
    <source>
        <dbReference type="EMBL" id="THU57644.1"/>
    </source>
</evidence>